<dbReference type="SUPFAM" id="SSF47473">
    <property type="entry name" value="EF-hand"/>
    <property type="match status" value="1"/>
</dbReference>
<evidence type="ECO:0000256" key="1">
    <source>
        <dbReference type="ARBA" id="ARBA00022837"/>
    </source>
</evidence>
<keyword evidence="4" id="KW-1185">Reference proteome</keyword>
<feature type="domain" description="EF-hand" evidence="2">
    <location>
        <begin position="60"/>
        <end position="95"/>
    </location>
</feature>
<evidence type="ECO:0000313" key="4">
    <source>
        <dbReference type="Proteomes" id="UP000289340"/>
    </source>
</evidence>
<dbReference type="AlphaFoldDB" id="A0A445HTL0"/>
<dbReference type="Gene3D" id="1.10.238.10">
    <property type="entry name" value="EF-hand"/>
    <property type="match status" value="1"/>
</dbReference>
<dbReference type="GO" id="GO:0005509">
    <property type="term" value="F:calcium ion binding"/>
    <property type="evidence" value="ECO:0007669"/>
    <property type="project" value="InterPro"/>
</dbReference>
<evidence type="ECO:0000259" key="2">
    <source>
        <dbReference type="PROSITE" id="PS50222"/>
    </source>
</evidence>
<dbReference type="PANTHER" id="PTHR47319:SF2">
    <property type="entry name" value="CALCIUM-BINDING PROTEIN PBP1-LIKE"/>
    <property type="match status" value="1"/>
</dbReference>
<sequence length="122" mass="13148">MEQDYLLDFEDYFPSMIARMGAEGFIGELCNGFRLLMDVNKGLITFESLKLNCYLLGLDVMDDELACMLMEGDLDGDGALSQMEFCILMFRLSSCLCTPHGGGGGDGGSGGSGGDPMLMNVM</sequence>
<proteinExistence type="predicted"/>
<gene>
    <name evidence="3" type="ORF">D0Y65_035122</name>
</gene>
<dbReference type="Proteomes" id="UP000289340">
    <property type="component" value="Chromosome 12"/>
</dbReference>
<dbReference type="Pfam" id="PF13833">
    <property type="entry name" value="EF-hand_8"/>
    <property type="match status" value="1"/>
</dbReference>
<name>A0A445HTL0_GLYSO</name>
<comment type="caution">
    <text evidence="3">The sequence shown here is derived from an EMBL/GenBank/DDBJ whole genome shotgun (WGS) entry which is preliminary data.</text>
</comment>
<protein>
    <submittedName>
        <fullName evidence="3">Calcium-binding protein KRP1</fullName>
    </submittedName>
</protein>
<keyword evidence="1" id="KW-0106">Calcium</keyword>
<accession>A0A445HTL0</accession>
<dbReference type="EMBL" id="QZWG01000012">
    <property type="protein sequence ID" value="RZB77022.1"/>
    <property type="molecule type" value="Genomic_DNA"/>
</dbReference>
<dbReference type="PROSITE" id="PS50222">
    <property type="entry name" value="EF_HAND_2"/>
    <property type="match status" value="1"/>
</dbReference>
<dbReference type="InterPro" id="IPR011992">
    <property type="entry name" value="EF-hand-dom_pair"/>
</dbReference>
<dbReference type="PROSITE" id="PS00018">
    <property type="entry name" value="EF_HAND_1"/>
    <property type="match status" value="1"/>
</dbReference>
<dbReference type="Gramene" id="XM_028337897.1">
    <property type="protein sequence ID" value="XP_028193698.1"/>
    <property type="gene ID" value="LOC114379268"/>
</dbReference>
<dbReference type="InterPro" id="IPR002048">
    <property type="entry name" value="EF_hand_dom"/>
</dbReference>
<reference evidence="3 4" key="1">
    <citation type="submission" date="2018-09" db="EMBL/GenBank/DDBJ databases">
        <title>A high-quality reference genome of wild soybean provides a powerful tool to mine soybean genomes.</title>
        <authorList>
            <person name="Xie M."/>
            <person name="Chung C.Y.L."/>
            <person name="Li M.-W."/>
            <person name="Wong F.-L."/>
            <person name="Chan T.-F."/>
            <person name="Lam H.-M."/>
        </authorList>
    </citation>
    <scope>NUCLEOTIDE SEQUENCE [LARGE SCALE GENOMIC DNA]</scope>
    <source>
        <strain evidence="4">cv. W05</strain>
        <tissue evidence="3">Hypocotyl of etiolated seedlings</tissue>
    </source>
</reference>
<organism evidence="3 4">
    <name type="scientific">Glycine soja</name>
    <name type="common">Wild soybean</name>
    <dbReference type="NCBI Taxonomy" id="3848"/>
    <lineage>
        <taxon>Eukaryota</taxon>
        <taxon>Viridiplantae</taxon>
        <taxon>Streptophyta</taxon>
        <taxon>Embryophyta</taxon>
        <taxon>Tracheophyta</taxon>
        <taxon>Spermatophyta</taxon>
        <taxon>Magnoliopsida</taxon>
        <taxon>eudicotyledons</taxon>
        <taxon>Gunneridae</taxon>
        <taxon>Pentapetalae</taxon>
        <taxon>rosids</taxon>
        <taxon>fabids</taxon>
        <taxon>Fabales</taxon>
        <taxon>Fabaceae</taxon>
        <taxon>Papilionoideae</taxon>
        <taxon>50 kb inversion clade</taxon>
        <taxon>NPAAA clade</taxon>
        <taxon>indigoferoid/millettioid clade</taxon>
        <taxon>Phaseoleae</taxon>
        <taxon>Glycine</taxon>
        <taxon>Glycine subgen. Soja</taxon>
    </lineage>
</organism>
<evidence type="ECO:0000313" key="3">
    <source>
        <dbReference type="EMBL" id="RZB77022.1"/>
    </source>
</evidence>
<dbReference type="SMR" id="A0A445HTL0"/>
<dbReference type="PANTHER" id="PTHR47319">
    <property type="entry name" value="CALCIUM-BINDING PROTEIN KIC"/>
    <property type="match status" value="1"/>
</dbReference>
<dbReference type="InterPro" id="IPR044205">
    <property type="entry name" value="KIC/PBP1/KRP1"/>
</dbReference>
<dbReference type="InterPro" id="IPR018247">
    <property type="entry name" value="EF_Hand_1_Ca_BS"/>
</dbReference>